<protein>
    <recommendedName>
        <fullName evidence="10">DNA 5'-3' helicase</fullName>
        <ecNumber evidence="10">5.6.2.3</ecNumber>
    </recommendedName>
</protein>
<keyword evidence="5" id="KW-0378">Hydrolase</keyword>
<dbReference type="InterPro" id="IPR007693">
    <property type="entry name" value="DNA_helicase_DnaB-like_N"/>
</dbReference>
<comment type="catalytic activity">
    <reaction evidence="11">
        <text>ATP + H2O = ADP + phosphate + H(+)</text>
        <dbReference type="Rhea" id="RHEA:13065"/>
        <dbReference type="ChEBI" id="CHEBI:15377"/>
        <dbReference type="ChEBI" id="CHEBI:15378"/>
        <dbReference type="ChEBI" id="CHEBI:30616"/>
        <dbReference type="ChEBI" id="CHEBI:43474"/>
        <dbReference type="ChEBI" id="CHEBI:456216"/>
        <dbReference type="EC" id="5.6.2.3"/>
    </reaction>
</comment>
<dbReference type="GO" id="GO:1990077">
    <property type="term" value="C:primosome complex"/>
    <property type="evidence" value="ECO:0007669"/>
    <property type="project" value="UniProtKB-KW"/>
</dbReference>
<dbReference type="Gene3D" id="1.10.860.10">
    <property type="entry name" value="DNAb Helicase, Chain A"/>
    <property type="match status" value="1"/>
</dbReference>
<dbReference type="EMBL" id="LCIJ01000003">
    <property type="protein sequence ID" value="KKT53066.1"/>
    <property type="molecule type" value="Genomic_DNA"/>
</dbReference>
<evidence type="ECO:0000256" key="9">
    <source>
        <dbReference type="ARBA" id="ARBA00023235"/>
    </source>
</evidence>
<evidence type="ECO:0000256" key="11">
    <source>
        <dbReference type="ARBA" id="ARBA00048954"/>
    </source>
</evidence>
<comment type="similarity">
    <text evidence="1">Belongs to the helicase family. DnaB subfamily.</text>
</comment>
<comment type="caution">
    <text evidence="13">The sequence shown here is derived from an EMBL/GenBank/DDBJ whole genome shotgun (WGS) entry which is preliminary data.</text>
</comment>
<evidence type="ECO:0000256" key="5">
    <source>
        <dbReference type="ARBA" id="ARBA00022801"/>
    </source>
</evidence>
<name>A0A0G1I0W8_UNCK3</name>
<dbReference type="PANTHER" id="PTHR30153:SF2">
    <property type="entry name" value="REPLICATIVE DNA HELICASE"/>
    <property type="match status" value="1"/>
</dbReference>
<evidence type="ECO:0000256" key="4">
    <source>
        <dbReference type="ARBA" id="ARBA00022741"/>
    </source>
</evidence>
<organism evidence="13 14">
    <name type="scientific">candidate division Kazan bacterium GW2011_GWA1_44_22</name>
    <dbReference type="NCBI Taxonomy" id="1620410"/>
    <lineage>
        <taxon>Bacteria</taxon>
        <taxon>Bacteria division Kazan-3B-28</taxon>
    </lineage>
</organism>
<feature type="domain" description="DNA helicase DnaB-like N-terminal" evidence="12">
    <location>
        <begin position="9"/>
        <end position="110"/>
    </location>
</feature>
<sequence length="213" mass="23118">MNFGDNLVPPQNVDVEKSLLGSLLLDKDAIIKVADILAPNDFYEERHGIIFGAMLALYEKMRPVDVVTVANALKDKKQLEAVGGASYLTNLAGNLPSTASVVRYAEIIKEKATLRSLIAAGSDIAAFGRAEGKDIDILLDEAEQRLFSVARKYLRGGFVSVRDVLDEAFERIDKLHEQRGQTRGVPTGFKQIDHILSGSEVGFDCGGSSSQHG</sequence>
<dbReference type="EC" id="5.6.2.3" evidence="10"/>
<gene>
    <name evidence="13" type="ORF">VE96_C0003G0006</name>
</gene>
<keyword evidence="6 13" id="KW-0347">Helicase</keyword>
<evidence type="ECO:0000256" key="2">
    <source>
        <dbReference type="ARBA" id="ARBA00022515"/>
    </source>
</evidence>
<dbReference type="InterPro" id="IPR016136">
    <property type="entry name" value="DNA_helicase_N/primase_C"/>
</dbReference>
<dbReference type="GO" id="GO:0005524">
    <property type="term" value="F:ATP binding"/>
    <property type="evidence" value="ECO:0007669"/>
    <property type="project" value="UniProtKB-KW"/>
</dbReference>
<evidence type="ECO:0000313" key="14">
    <source>
        <dbReference type="Proteomes" id="UP000034752"/>
    </source>
</evidence>
<evidence type="ECO:0000259" key="12">
    <source>
        <dbReference type="Pfam" id="PF00772"/>
    </source>
</evidence>
<evidence type="ECO:0000256" key="10">
    <source>
        <dbReference type="ARBA" id="ARBA00044969"/>
    </source>
</evidence>
<dbReference type="SUPFAM" id="SSF48024">
    <property type="entry name" value="N-terminal domain of DnaB helicase"/>
    <property type="match status" value="1"/>
</dbReference>
<accession>A0A0G1I0W8</accession>
<evidence type="ECO:0000256" key="8">
    <source>
        <dbReference type="ARBA" id="ARBA00023125"/>
    </source>
</evidence>
<evidence type="ECO:0000313" key="13">
    <source>
        <dbReference type="EMBL" id="KKT53066.1"/>
    </source>
</evidence>
<dbReference type="FunFam" id="1.10.860.10:FF:000001">
    <property type="entry name" value="Replicative DNA helicase"/>
    <property type="match status" value="1"/>
</dbReference>
<dbReference type="GO" id="GO:0003677">
    <property type="term" value="F:DNA binding"/>
    <property type="evidence" value="ECO:0007669"/>
    <property type="project" value="UniProtKB-KW"/>
</dbReference>
<keyword evidence="7" id="KW-0067">ATP-binding</keyword>
<evidence type="ECO:0000256" key="1">
    <source>
        <dbReference type="ARBA" id="ARBA00008428"/>
    </source>
</evidence>
<dbReference type="PANTHER" id="PTHR30153">
    <property type="entry name" value="REPLICATIVE DNA HELICASE DNAB"/>
    <property type="match status" value="1"/>
</dbReference>
<keyword evidence="8" id="KW-0238">DNA-binding</keyword>
<evidence type="ECO:0000256" key="3">
    <source>
        <dbReference type="ARBA" id="ARBA00022705"/>
    </source>
</evidence>
<evidence type="ECO:0000256" key="6">
    <source>
        <dbReference type="ARBA" id="ARBA00022806"/>
    </source>
</evidence>
<evidence type="ECO:0000256" key="7">
    <source>
        <dbReference type="ARBA" id="ARBA00022840"/>
    </source>
</evidence>
<keyword evidence="4" id="KW-0547">Nucleotide-binding</keyword>
<proteinExistence type="inferred from homology"/>
<keyword evidence="2" id="KW-0639">Primosome</keyword>
<dbReference type="AlphaFoldDB" id="A0A0G1I0W8"/>
<dbReference type="InterPro" id="IPR036185">
    <property type="entry name" value="DNA_heli_DnaB-like_N_sf"/>
</dbReference>
<dbReference type="GO" id="GO:0005829">
    <property type="term" value="C:cytosol"/>
    <property type="evidence" value="ECO:0007669"/>
    <property type="project" value="TreeGrafter"/>
</dbReference>
<keyword evidence="3" id="KW-0235">DNA replication</keyword>
<keyword evidence="9" id="KW-0413">Isomerase</keyword>
<dbReference type="GO" id="GO:0043139">
    <property type="term" value="F:5'-3' DNA helicase activity"/>
    <property type="evidence" value="ECO:0007669"/>
    <property type="project" value="UniProtKB-EC"/>
</dbReference>
<dbReference type="GO" id="GO:0016787">
    <property type="term" value="F:hydrolase activity"/>
    <property type="evidence" value="ECO:0007669"/>
    <property type="project" value="UniProtKB-KW"/>
</dbReference>
<dbReference type="GO" id="GO:0006269">
    <property type="term" value="P:DNA replication, synthesis of primer"/>
    <property type="evidence" value="ECO:0007669"/>
    <property type="project" value="UniProtKB-KW"/>
</dbReference>
<reference evidence="13 14" key="1">
    <citation type="journal article" date="2015" name="Nature">
        <title>rRNA introns, odd ribosomes, and small enigmatic genomes across a large radiation of phyla.</title>
        <authorList>
            <person name="Brown C.T."/>
            <person name="Hug L.A."/>
            <person name="Thomas B.C."/>
            <person name="Sharon I."/>
            <person name="Castelle C.J."/>
            <person name="Singh A."/>
            <person name="Wilkins M.J."/>
            <person name="Williams K.H."/>
            <person name="Banfield J.F."/>
        </authorList>
    </citation>
    <scope>NUCLEOTIDE SEQUENCE [LARGE SCALE GENOMIC DNA]</scope>
</reference>
<dbReference type="Pfam" id="PF00772">
    <property type="entry name" value="DnaB"/>
    <property type="match status" value="1"/>
</dbReference>
<dbReference type="Proteomes" id="UP000034752">
    <property type="component" value="Unassembled WGS sequence"/>
</dbReference>